<reference evidence="8 9" key="1">
    <citation type="submission" date="2024-02" db="EMBL/GenBank/DDBJ databases">
        <title>Adaptive strategies in a cosmopolitan and abundant soil bacterium.</title>
        <authorList>
            <person name="Carini P."/>
        </authorList>
    </citation>
    <scope>NUCLEOTIDE SEQUENCE [LARGE SCALE GENOMIC DNA]</scope>
    <source>
        <strain evidence="8 9">AZCC 1608</strain>
    </source>
</reference>
<sequence>MAGKFTDVVSDAHGSHPHGSVRVDSVSTHAPVDAVIVPDAHLLFTGDFKRSGVDLVLTSGDRELVLPDYFRGEKRAALASPDGAHLTGDIVNALAGHIQLAQADGSASVAPALIGHVTKLTGSATAIRNGVSIILNQGDTVHKGDVVQSGSDSTLGITFIDGTVFGLASNAKMVLNEMIYDPNGSDNKSLLSLVQGTISFVAGATAKKGDMKVDTPVATMGIRGTAVLVEIDFEVPSQGGAPPAKFQVLVEPDGTTGSYILFDKTTLTPIATVNRAGTQTIINGQGSVTFQSSVQLSPDAQKVISDVFSLKFTDLNNPNTKLTTNFTDSIVPQTSFLKLASNDFVPVTLQFVNVPDKPAPSPGTGPSPHLDHIPGPPAAAAHGGSFTERVDITASAAVDSVSGIVSYADINPNDVPSVQAAFSSFTYANAQKADVTATLTAEQLAAIKAVEVPLSVVQDPNGKNTGQATWTYNIADGAFDFLASGETLTLTYMARVDNNYAPSNETTFVPFTVVITGTNDKPTLSATGGTITERIGTGNTAVDTVTGTVTFADADLTDRPVVSAAISATDPFRYYDAEGNDVTATLTPAQLAAILAVEVPLSVVQAAGNTHNGSASWTYSIEDSKFDFIAKGERLTLNYVAQVDDGHGGVISTPITVSIHGADVVVTGTNDLPTIATTSAAFAEFSSASQPNPTGSNALHVAAGTISFTDVDLTDRPVASTAFTAFTYLNASSIDVTSQLTAKQLAAIAAVDEPLTVVQNSGNTNNGSASWSYSVADSAFDFLADGEILNLTYTATVNDGHGGVVTKPITITVTGSNDTAQIISDLQAATISEVADTHGSTTPDTASGMIKFIDADLTDTHAVKIASVHASGVTTGLANGTVQLSWLSLGPLADSTDGKTGSKSWSFSAPDSYFDYLADGETVTLTYTVEVDDHHGGVTSQDVIVTVNGSNDAPEIADIAKQGISEQTDTAPLTTTISVTFTDRDLSDVGHTAAITGAAASGTTTGLALDEAALVALVTRGTVTKAAGSSSGSVDLSFSAASTAFDYLAETESVTLTYTVAINDGDSGITSQTFTITVTGTNDAPVLTASAPSLITITEDQTANAGQTVASFLGASIADVDHGALQGIAITATTSAHGHWEYSTDGSTFVAFPAVSGGSALLLAATDKVRFVPDGEDGGTDTFTYVAWDQTTGIHGTMADVSAAGGSTAFSVTSDTATLTVTAVNDAPTAAAPATHYVATEQAPLVISGTGLHVADIDGNGGTETVTLSVGQGILDVALGGNDVSVTGNGTSSVTITGLVDYIEALLSGDNSGTISYTANSDNPSASTGLTLSVNDAGNSGSNGSQTATATATIDITPINDAPVATDDVASITGNTGSITGHLLANDTDAEHDTLSVLNVVNGVAASGHITVDGTYGRVVIDQATGDYTYTLGATSAQAAAVAALDHGVTVQDDFTYTASDGALGSDGHLKVNVTGVDGALVLSAESIRVEANDDAAVTTTVFDINLSNDDQASDVTITTSAVYGTLSPVSAGNVSEINAQFANGIIYTPTDYNGDTEVSDIVTVIATDANGHSDTLNFVFQQSGSNGAALEGTDEKDVIFATGGNDTLTGNAKADQFVFAPASQYDDPSADEITDFTQGEDHIDLRAFSEVDSSTIETWLSAHATASPTDAADTRITLDHGDIITLKGVAVSSLHASDFIVSPHH</sequence>
<dbReference type="NCBIfam" id="TIGR01965">
    <property type="entry name" value="VCBS_repeat"/>
    <property type="match status" value="4"/>
</dbReference>
<evidence type="ECO:0000259" key="7">
    <source>
        <dbReference type="Pfam" id="PF17803"/>
    </source>
</evidence>
<evidence type="ECO:0000259" key="6">
    <source>
        <dbReference type="Pfam" id="PF08548"/>
    </source>
</evidence>
<feature type="region of interest" description="Disordered" evidence="4">
    <location>
        <begin position="357"/>
        <end position="383"/>
    </location>
</feature>
<dbReference type="Pfam" id="PF17803">
    <property type="entry name" value="Cadherin_4"/>
    <property type="match status" value="2"/>
</dbReference>
<comment type="caution">
    <text evidence="8">The sequence shown here is derived from an EMBL/GenBank/DDBJ whole genome shotgun (WGS) entry which is preliminary data.</text>
</comment>
<dbReference type="InterPro" id="IPR011049">
    <property type="entry name" value="Serralysin-like_metalloprot_C"/>
</dbReference>
<evidence type="ECO:0000256" key="4">
    <source>
        <dbReference type="SAM" id="MobiDB-lite"/>
    </source>
</evidence>
<name>A0ABU8BJW1_9BRAD</name>
<dbReference type="SUPFAM" id="SSF51120">
    <property type="entry name" value="beta-Roll"/>
    <property type="match status" value="1"/>
</dbReference>
<feature type="domain" description="RapA2 cadherin-like" evidence="7">
    <location>
        <begin position="1350"/>
        <end position="1430"/>
    </location>
</feature>
<evidence type="ECO:0000313" key="9">
    <source>
        <dbReference type="Proteomes" id="UP001364224"/>
    </source>
</evidence>
<feature type="domain" description="RapA2 cadherin-like" evidence="7">
    <location>
        <begin position="1072"/>
        <end position="1147"/>
    </location>
</feature>
<gene>
    <name evidence="8" type="ORF">V1286_006351</name>
</gene>
<comment type="subcellular location">
    <subcellularLocation>
        <location evidence="1">Secreted</location>
    </subcellularLocation>
</comment>
<dbReference type="EMBL" id="JAZHRV010000001">
    <property type="protein sequence ID" value="MEH2558822.1"/>
    <property type="molecule type" value="Genomic_DNA"/>
</dbReference>
<dbReference type="Gene3D" id="2.150.10.10">
    <property type="entry name" value="Serralysin-like metalloprotease, C-terminal"/>
    <property type="match status" value="1"/>
</dbReference>
<keyword evidence="3" id="KW-0677">Repeat</keyword>
<proteinExistence type="predicted"/>
<evidence type="ECO:0000256" key="2">
    <source>
        <dbReference type="ARBA" id="ARBA00022525"/>
    </source>
</evidence>
<dbReference type="InterPro" id="IPR013858">
    <property type="entry name" value="Peptidase_M10B_C"/>
</dbReference>
<dbReference type="InterPro" id="IPR010221">
    <property type="entry name" value="VCBS_dom"/>
</dbReference>
<evidence type="ECO:0000256" key="1">
    <source>
        <dbReference type="ARBA" id="ARBA00004613"/>
    </source>
</evidence>
<dbReference type="InterPro" id="IPR006860">
    <property type="entry name" value="FecR"/>
</dbReference>
<dbReference type="RefSeq" id="WP_334486193.1">
    <property type="nucleotide sequence ID" value="NZ_JAZHRV010000001.1"/>
</dbReference>
<feature type="domain" description="FecR protein" evidence="5">
    <location>
        <begin position="145"/>
        <end position="230"/>
    </location>
</feature>
<dbReference type="Proteomes" id="UP001364224">
    <property type="component" value="Unassembled WGS sequence"/>
</dbReference>
<organism evidence="8 9">
    <name type="scientific">Bradyrhizobium algeriense</name>
    <dbReference type="NCBI Taxonomy" id="634784"/>
    <lineage>
        <taxon>Bacteria</taxon>
        <taxon>Pseudomonadati</taxon>
        <taxon>Pseudomonadota</taxon>
        <taxon>Alphaproteobacteria</taxon>
        <taxon>Hyphomicrobiales</taxon>
        <taxon>Nitrobacteraceae</taxon>
        <taxon>Bradyrhizobium</taxon>
    </lineage>
</organism>
<dbReference type="Pfam" id="PF08548">
    <property type="entry name" value="Peptidase_M10_C"/>
    <property type="match status" value="1"/>
</dbReference>
<keyword evidence="9" id="KW-1185">Reference proteome</keyword>
<protein>
    <submittedName>
        <fullName evidence="8">VCBS repeat-containing protein</fullName>
    </submittedName>
</protein>
<accession>A0ABU8BJW1</accession>
<feature type="region of interest" description="Disordered" evidence="4">
    <location>
        <begin position="1"/>
        <end position="24"/>
    </location>
</feature>
<feature type="domain" description="Peptidase M10 serralysin C-terminal" evidence="6">
    <location>
        <begin position="1602"/>
        <end position="1652"/>
    </location>
</feature>
<dbReference type="Pfam" id="PF04773">
    <property type="entry name" value="FecR"/>
    <property type="match status" value="1"/>
</dbReference>
<dbReference type="PANTHER" id="PTHR38731">
    <property type="entry name" value="LIPL45-RELATED LIPOPROTEIN-RELATED"/>
    <property type="match status" value="1"/>
</dbReference>
<evidence type="ECO:0000256" key="3">
    <source>
        <dbReference type="ARBA" id="ARBA00022737"/>
    </source>
</evidence>
<keyword evidence="2" id="KW-0964">Secreted</keyword>
<evidence type="ECO:0000313" key="8">
    <source>
        <dbReference type="EMBL" id="MEH2558822.1"/>
    </source>
</evidence>
<evidence type="ECO:0000259" key="5">
    <source>
        <dbReference type="Pfam" id="PF04773"/>
    </source>
</evidence>
<dbReference type="InterPro" id="IPR040853">
    <property type="entry name" value="RapA2_cadherin-like"/>
</dbReference>